<evidence type="ECO:0000313" key="2">
    <source>
        <dbReference type="EMBL" id="ABC33236.1"/>
    </source>
</evidence>
<name>Q2S7Y8_HAHCH</name>
<dbReference type="InterPro" id="IPR009576">
    <property type="entry name" value="Biofilm_formation_YgiB"/>
</dbReference>
<keyword evidence="3" id="KW-1185">Reference proteome</keyword>
<protein>
    <submittedName>
        <fullName evidence="2">Predicted integral membrane protein</fullName>
    </submittedName>
</protein>
<dbReference type="Pfam" id="PF06693">
    <property type="entry name" value="DUF1190"/>
    <property type="match status" value="1"/>
</dbReference>
<evidence type="ECO:0000256" key="1">
    <source>
        <dbReference type="SAM" id="MobiDB-lite"/>
    </source>
</evidence>
<dbReference type="eggNOG" id="COG5463">
    <property type="taxonomic scope" value="Bacteria"/>
</dbReference>
<sequence length="209" mass="23197">MKRTKEINLDRMKKNGQSFLLRPITVAVAGVTLTACSDTREAQVYKDMSECINENPSYASECEAAYQQALKRATETAPKYMSMRDCEAEFGANACTSYQGSSGQSWFMPAMAGFMFAKILDSNRRYDYQPVFTSYYRGSPFYGSWVTSDGYRYGSTYNRKVTVDNKAFQPKPAVTRTISRGGFGSTVNAKSSWSSSSKSSSSSRSSWGG</sequence>
<dbReference type="OrthoDB" id="5903948at2"/>
<feature type="region of interest" description="Disordered" evidence="1">
    <location>
        <begin position="179"/>
        <end position="209"/>
    </location>
</feature>
<dbReference type="STRING" id="349521.HCH_06601"/>
<dbReference type="Proteomes" id="UP000000238">
    <property type="component" value="Chromosome"/>
</dbReference>
<organism evidence="2 3">
    <name type="scientific">Hahella chejuensis (strain KCTC 2396)</name>
    <dbReference type="NCBI Taxonomy" id="349521"/>
    <lineage>
        <taxon>Bacteria</taxon>
        <taxon>Pseudomonadati</taxon>
        <taxon>Pseudomonadota</taxon>
        <taxon>Gammaproteobacteria</taxon>
        <taxon>Oceanospirillales</taxon>
        <taxon>Hahellaceae</taxon>
        <taxon>Hahella</taxon>
    </lineage>
</organism>
<accession>Q2S7Y8</accession>
<evidence type="ECO:0000313" key="3">
    <source>
        <dbReference type="Proteomes" id="UP000000238"/>
    </source>
</evidence>
<dbReference type="RefSeq" id="WP_011400288.1">
    <property type="nucleotide sequence ID" value="NC_007645.1"/>
</dbReference>
<dbReference type="KEGG" id="hch:HCH_06601"/>
<dbReference type="AlphaFoldDB" id="Q2S7Y8"/>
<gene>
    <name evidence="2" type="ordered locus">HCH_06601</name>
</gene>
<dbReference type="NCBIfam" id="NF008655">
    <property type="entry name" value="PRK11653.1"/>
    <property type="match status" value="1"/>
</dbReference>
<proteinExistence type="predicted"/>
<reference evidence="2 3" key="1">
    <citation type="journal article" date="2005" name="Nucleic Acids Res.">
        <title>Genomic blueprint of Hahella chejuensis, a marine microbe producing an algicidal agent.</title>
        <authorList>
            <person name="Jeong H."/>
            <person name="Yim J.H."/>
            <person name="Lee C."/>
            <person name="Choi S.-H."/>
            <person name="Park Y.K."/>
            <person name="Yoon S.H."/>
            <person name="Hur C.-G."/>
            <person name="Kang H.-Y."/>
            <person name="Kim D."/>
            <person name="Lee H.H."/>
            <person name="Park K.H."/>
            <person name="Park S.-H."/>
            <person name="Park H.-S."/>
            <person name="Lee H.K."/>
            <person name="Oh T.K."/>
            <person name="Kim J.F."/>
        </authorList>
    </citation>
    <scope>NUCLEOTIDE SEQUENCE [LARGE SCALE GENOMIC DNA]</scope>
    <source>
        <strain evidence="2 3">KCTC 2396</strain>
    </source>
</reference>
<dbReference type="EMBL" id="CP000155">
    <property type="protein sequence ID" value="ABC33236.1"/>
    <property type="molecule type" value="Genomic_DNA"/>
</dbReference>
<dbReference type="HOGENOM" id="CLU_095624_0_0_6"/>
<feature type="compositionally biased region" description="Low complexity" evidence="1">
    <location>
        <begin position="190"/>
        <end position="209"/>
    </location>
</feature>